<name>A0A318EHY0_9GAMM</name>
<sequence>MRMPGQHVFLQAAVALVALCALPAHAEIVAASGSSGARAVVGAGTRVAIDWRVQVAGTQPDRSLAVISSEAFITLEGDVNDPVSIRVGQPLKRLLPPTAAPATQTAVFREQLGVPAPIADLALATGLRIFVVREFRDQETATPVVAMAQIPLGGGNSARLSVSRIVLRFPDGASDKILARHARSHVLAEIRYTGAGRLHAVWEIAEPSSTAGEPMFRTLSSVHRNLVRGSRELLLRSPGLPSGMEGLHLLRLRLIAPDAARAVIIRYAVNAAMPSAPEPARLIAHAPAAGAVYRPDQGFHWSPVENAAVYQIEFFTREAGDIGDRLPELGGTGVDDREPASAPAEERYPDAGIMVTAISTRASLSRLTLSQLTPGRVYDWRVTAYDAQGRLIGASALRGLAIPP</sequence>
<evidence type="ECO:0008006" key="4">
    <source>
        <dbReference type="Google" id="ProtNLM"/>
    </source>
</evidence>
<keyword evidence="1" id="KW-0732">Signal</keyword>
<keyword evidence="3" id="KW-1185">Reference proteome</keyword>
<evidence type="ECO:0000313" key="3">
    <source>
        <dbReference type="Proteomes" id="UP000248330"/>
    </source>
</evidence>
<dbReference type="AlphaFoldDB" id="A0A318EHY0"/>
<protein>
    <recommendedName>
        <fullName evidence="4">Fibronectin type-III domain-containing protein</fullName>
    </recommendedName>
</protein>
<organism evidence="2 3">
    <name type="scientific">Sinimarinibacterium flocculans</name>
    <dbReference type="NCBI Taxonomy" id="985250"/>
    <lineage>
        <taxon>Bacteria</taxon>
        <taxon>Pseudomonadati</taxon>
        <taxon>Pseudomonadota</taxon>
        <taxon>Gammaproteobacteria</taxon>
        <taxon>Nevskiales</taxon>
        <taxon>Nevskiaceae</taxon>
        <taxon>Sinimarinibacterium</taxon>
    </lineage>
</organism>
<proteinExistence type="predicted"/>
<reference evidence="2 3" key="1">
    <citation type="submission" date="2018-04" db="EMBL/GenBank/DDBJ databases">
        <title>Genomic Encyclopedia of Type Strains, Phase IV (KMG-IV): sequencing the most valuable type-strain genomes for metagenomic binning, comparative biology and taxonomic classification.</title>
        <authorList>
            <person name="Goeker M."/>
        </authorList>
    </citation>
    <scope>NUCLEOTIDE SEQUENCE [LARGE SCALE GENOMIC DNA]</scope>
    <source>
        <strain evidence="2 3">DSM 104150</strain>
    </source>
</reference>
<dbReference type="EMBL" id="QICN01000002">
    <property type="protein sequence ID" value="PXV70198.1"/>
    <property type="molecule type" value="Genomic_DNA"/>
</dbReference>
<evidence type="ECO:0000313" key="2">
    <source>
        <dbReference type="EMBL" id="PXV70198.1"/>
    </source>
</evidence>
<comment type="caution">
    <text evidence="2">The sequence shown here is derived from an EMBL/GenBank/DDBJ whole genome shotgun (WGS) entry which is preliminary data.</text>
</comment>
<dbReference type="RefSeq" id="WP_110263890.1">
    <property type="nucleotide sequence ID" value="NZ_CAWNXA010000002.1"/>
</dbReference>
<feature type="signal peptide" evidence="1">
    <location>
        <begin position="1"/>
        <end position="26"/>
    </location>
</feature>
<accession>A0A318EHY0</accession>
<feature type="chain" id="PRO_5016399495" description="Fibronectin type-III domain-containing protein" evidence="1">
    <location>
        <begin position="27"/>
        <end position="404"/>
    </location>
</feature>
<dbReference type="Proteomes" id="UP000248330">
    <property type="component" value="Unassembled WGS sequence"/>
</dbReference>
<dbReference type="OrthoDB" id="569134at2"/>
<gene>
    <name evidence="2" type="ORF">C8D93_10250</name>
</gene>
<evidence type="ECO:0000256" key="1">
    <source>
        <dbReference type="SAM" id="SignalP"/>
    </source>
</evidence>